<reference evidence="2" key="1">
    <citation type="submission" date="2023-06" db="EMBL/GenBank/DDBJ databases">
        <title>Genomic analysis of the entomopathogenic nematode Steinernema hermaphroditum.</title>
        <authorList>
            <person name="Schwarz E.M."/>
            <person name="Heppert J.K."/>
            <person name="Baniya A."/>
            <person name="Schwartz H.T."/>
            <person name="Tan C.-H."/>
            <person name="Antoshechkin I."/>
            <person name="Sternberg P.W."/>
            <person name="Goodrich-Blair H."/>
            <person name="Dillman A.R."/>
        </authorList>
    </citation>
    <scope>NUCLEOTIDE SEQUENCE</scope>
    <source>
        <strain evidence="2">PS9179</strain>
        <tissue evidence="2">Whole animal</tissue>
    </source>
</reference>
<keyword evidence="1" id="KW-0732">Signal</keyword>
<gene>
    <name evidence="2" type="ORF">QR680_012878</name>
</gene>
<evidence type="ECO:0000313" key="3">
    <source>
        <dbReference type="Proteomes" id="UP001175271"/>
    </source>
</evidence>
<feature type="signal peptide" evidence="1">
    <location>
        <begin position="1"/>
        <end position="28"/>
    </location>
</feature>
<feature type="chain" id="PRO_5041344485" evidence="1">
    <location>
        <begin position="29"/>
        <end position="90"/>
    </location>
</feature>
<evidence type="ECO:0000256" key="1">
    <source>
        <dbReference type="SAM" id="SignalP"/>
    </source>
</evidence>
<protein>
    <submittedName>
        <fullName evidence="2">Uncharacterized protein</fullName>
    </submittedName>
</protein>
<comment type="caution">
    <text evidence="2">The sequence shown here is derived from an EMBL/GenBank/DDBJ whole genome shotgun (WGS) entry which is preliminary data.</text>
</comment>
<proteinExistence type="predicted"/>
<sequence>MEPGRLLSVLLVFCCLLFSLLTTYEASAQSIPTRPMQMKRFYSWEEGKRSADAFPGDFDAMPLERMFKRRFYAWASHFQKRHAPSDVGQP</sequence>
<organism evidence="2 3">
    <name type="scientific">Steinernema hermaphroditum</name>
    <dbReference type="NCBI Taxonomy" id="289476"/>
    <lineage>
        <taxon>Eukaryota</taxon>
        <taxon>Metazoa</taxon>
        <taxon>Ecdysozoa</taxon>
        <taxon>Nematoda</taxon>
        <taxon>Chromadorea</taxon>
        <taxon>Rhabditida</taxon>
        <taxon>Tylenchina</taxon>
        <taxon>Panagrolaimomorpha</taxon>
        <taxon>Strongyloidoidea</taxon>
        <taxon>Steinernematidae</taxon>
        <taxon>Steinernema</taxon>
    </lineage>
</organism>
<dbReference type="EMBL" id="JAUCMV010000002">
    <property type="protein sequence ID" value="KAK0417204.1"/>
    <property type="molecule type" value="Genomic_DNA"/>
</dbReference>
<dbReference type="AlphaFoldDB" id="A0AA39I6F1"/>
<accession>A0AA39I6F1</accession>
<name>A0AA39I6F1_9BILA</name>
<keyword evidence="3" id="KW-1185">Reference proteome</keyword>
<evidence type="ECO:0000313" key="2">
    <source>
        <dbReference type="EMBL" id="KAK0417204.1"/>
    </source>
</evidence>
<dbReference type="Proteomes" id="UP001175271">
    <property type="component" value="Unassembled WGS sequence"/>
</dbReference>